<feature type="transmembrane region" description="Helical" evidence="6">
    <location>
        <begin position="161"/>
        <end position="183"/>
    </location>
</feature>
<feature type="transmembrane region" description="Helical" evidence="6">
    <location>
        <begin position="76"/>
        <end position="102"/>
    </location>
</feature>
<dbReference type="SUPFAM" id="SSF103481">
    <property type="entry name" value="Multidrug resistance efflux transporter EmrE"/>
    <property type="match status" value="1"/>
</dbReference>
<dbReference type="KEGG" id="ehx:EMIHUDRAFT_200954"/>
<reference evidence="8" key="1">
    <citation type="journal article" date="2013" name="Nature">
        <title>Pan genome of the phytoplankton Emiliania underpins its global distribution.</title>
        <authorList>
            <person name="Read B.A."/>
            <person name="Kegel J."/>
            <person name="Klute M.J."/>
            <person name="Kuo A."/>
            <person name="Lefebvre S.C."/>
            <person name="Maumus F."/>
            <person name="Mayer C."/>
            <person name="Miller J."/>
            <person name="Monier A."/>
            <person name="Salamov A."/>
            <person name="Young J."/>
            <person name="Aguilar M."/>
            <person name="Claverie J.M."/>
            <person name="Frickenhaus S."/>
            <person name="Gonzalez K."/>
            <person name="Herman E.K."/>
            <person name="Lin Y.C."/>
            <person name="Napier J."/>
            <person name="Ogata H."/>
            <person name="Sarno A.F."/>
            <person name="Shmutz J."/>
            <person name="Schroeder D."/>
            <person name="de Vargas C."/>
            <person name="Verret F."/>
            <person name="von Dassow P."/>
            <person name="Valentin K."/>
            <person name="Van de Peer Y."/>
            <person name="Wheeler G."/>
            <person name="Dacks J.B."/>
            <person name="Delwiche C.F."/>
            <person name="Dyhrman S.T."/>
            <person name="Glockner G."/>
            <person name="John U."/>
            <person name="Richards T."/>
            <person name="Worden A.Z."/>
            <person name="Zhang X."/>
            <person name="Grigoriev I.V."/>
            <person name="Allen A.E."/>
            <person name="Bidle K."/>
            <person name="Borodovsky M."/>
            <person name="Bowler C."/>
            <person name="Brownlee C."/>
            <person name="Cock J.M."/>
            <person name="Elias M."/>
            <person name="Gladyshev V.N."/>
            <person name="Groth M."/>
            <person name="Guda C."/>
            <person name="Hadaegh A."/>
            <person name="Iglesias-Rodriguez M.D."/>
            <person name="Jenkins J."/>
            <person name="Jones B.M."/>
            <person name="Lawson T."/>
            <person name="Leese F."/>
            <person name="Lindquist E."/>
            <person name="Lobanov A."/>
            <person name="Lomsadze A."/>
            <person name="Malik S.B."/>
            <person name="Marsh M.E."/>
            <person name="Mackinder L."/>
            <person name="Mock T."/>
            <person name="Mueller-Roeber B."/>
            <person name="Pagarete A."/>
            <person name="Parker M."/>
            <person name="Probert I."/>
            <person name="Quesneville H."/>
            <person name="Raines C."/>
            <person name="Rensing S.A."/>
            <person name="Riano-Pachon D.M."/>
            <person name="Richier S."/>
            <person name="Rokitta S."/>
            <person name="Shiraiwa Y."/>
            <person name="Soanes D.M."/>
            <person name="van der Giezen M."/>
            <person name="Wahlund T.M."/>
            <person name="Williams B."/>
            <person name="Wilson W."/>
            <person name="Wolfe G."/>
            <person name="Wurch L.L."/>
        </authorList>
    </citation>
    <scope>NUCLEOTIDE SEQUENCE</scope>
</reference>
<evidence type="ECO:0000256" key="5">
    <source>
        <dbReference type="SAM" id="MobiDB-lite"/>
    </source>
</evidence>
<dbReference type="GO" id="GO:0015165">
    <property type="term" value="F:pyrimidine nucleotide-sugar transmembrane transporter activity"/>
    <property type="evidence" value="ECO:0007669"/>
    <property type="project" value="InterPro"/>
</dbReference>
<dbReference type="PANTHER" id="PTHR10231">
    <property type="entry name" value="NUCLEOTIDE-SUGAR TRANSMEMBRANE TRANSPORTER"/>
    <property type="match status" value="1"/>
</dbReference>
<accession>A0A0D3KLX0</accession>
<name>A0A0D3KLX0_EMIH1</name>
<dbReference type="InterPro" id="IPR007271">
    <property type="entry name" value="Nuc_sug_transpt"/>
</dbReference>
<keyword evidence="8" id="KW-1185">Reference proteome</keyword>
<feature type="transmembrane region" description="Helical" evidence="6">
    <location>
        <begin position="21"/>
        <end position="40"/>
    </location>
</feature>
<keyword evidence="2 6" id="KW-0812">Transmembrane</keyword>
<evidence type="ECO:0000256" key="3">
    <source>
        <dbReference type="ARBA" id="ARBA00022989"/>
    </source>
</evidence>
<evidence type="ECO:0000256" key="1">
    <source>
        <dbReference type="ARBA" id="ARBA00004141"/>
    </source>
</evidence>
<evidence type="ECO:0000256" key="2">
    <source>
        <dbReference type="ARBA" id="ARBA00022692"/>
    </source>
</evidence>
<dbReference type="eggNOG" id="KOG2234">
    <property type="taxonomic scope" value="Eukaryota"/>
</dbReference>
<dbReference type="GO" id="GO:0000139">
    <property type="term" value="C:Golgi membrane"/>
    <property type="evidence" value="ECO:0007669"/>
    <property type="project" value="InterPro"/>
</dbReference>
<evidence type="ECO:0000256" key="6">
    <source>
        <dbReference type="SAM" id="Phobius"/>
    </source>
</evidence>
<feature type="region of interest" description="Disordered" evidence="5">
    <location>
        <begin position="203"/>
        <end position="226"/>
    </location>
</feature>
<protein>
    <recommendedName>
        <fullName evidence="9">Nucleotide-sugar transporter</fullName>
    </recommendedName>
</protein>
<dbReference type="Pfam" id="PF04142">
    <property type="entry name" value="Nuc_sug_transp"/>
    <property type="match status" value="1"/>
</dbReference>
<dbReference type="PaxDb" id="2903-EOD36755"/>
<keyword evidence="3 6" id="KW-1133">Transmembrane helix</keyword>
<dbReference type="InterPro" id="IPR037185">
    <property type="entry name" value="EmrE-like"/>
</dbReference>
<keyword evidence="4 6" id="KW-0472">Membrane</keyword>
<dbReference type="GeneID" id="17282025"/>
<dbReference type="STRING" id="2903.R1FCK7"/>
<dbReference type="RefSeq" id="XP_005789184.1">
    <property type="nucleotide sequence ID" value="XM_005789127.1"/>
</dbReference>
<proteinExistence type="predicted"/>
<sequence>MARSLRGDLVERRAEWMRLGVPALMYTAQNFLLFVGAANLDASAQQLAYQTKILFTALFARTLLGTRLGSAQWLSMLLLVLGVLNIQLALFSALIALAALFASGELLGRRRRLLHGFTAMTWAVVLMQSAGGIVVAVTIKVSVILGALGSHVLFGLQLTSTYLLGIFLVLTAMAACLSAWGSLSRVCGRCTGCERSDEEAALLRRGKAPSPLEAPAAENGQERDKA</sequence>
<reference evidence="7" key="2">
    <citation type="submission" date="2024-10" db="UniProtKB">
        <authorList>
            <consortium name="EnsemblProtists"/>
        </authorList>
    </citation>
    <scope>IDENTIFICATION</scope>
</reference>
<dbReference type="AlphaFoldDB" id="A0A0D3KLX0"/>
<evidence type="ECO:0000256" key="4">
    <source>
        <dbReference type="ARBA" id="ARBA00023136"/>
    </source>
</evidence>
<evidence type="ECO:0000313" key="7">
    <source>
        <dbReference type="EnsemblProtists" id="EOD36755"/>
    </source>
</evidence>
<dbReference type="Proteomes" id="UP000013827">
    <property type="component" value="Unassembled WGS sequence"/>
</dbReference>
<evidence type="ECO:0000313" key="8">
    <source>
        <dbReference type="Proteomes" id="UP000013827"/>
    </source>
</evidence>
<dbReference type="EnsemblProtists" id="EOD36755">
    <property type="protein sequence ID" value="EOD36755"/>
    <property type="gene ID" value="EMIHUDRAFT_200954"/>
</dbReference>
<feature type="transmembrane region" description="Helical" evidence="6">
    <location>
        <begin position="122"/>
        <end position="149"/>
    </location>
</feature>
<dbReference type="HOGENOM" id="CLU_1226766_0_0_1"/>
<comment type="subcellular location">
    <subcellularLocation>
        <location evidence="1">Membrane</location>
        <topology evidence="1">Multi-pass membrane protein</topology>
    </subcellularLocation>
</comment>
<evidence type="ECO:0008006" key="9">
    <source>
        <dbReference type="Google" id="ProtNLM"/>
    </source>
</evidence>
<organism evidence="7 8">
    <name type="scientific">Emiliania huxleyi (strain CCMP1516)</name>
    <dbReference type="NCBI Taxonomy" id="280463"/>
    <lineage>
        <taxon>Eukaryota</taxon>
        <taxon>Haptista</taxon>
        <taxon>Haptophyta</taxon>
        <taxon>Prymnesiophyceae</taxon>
        <taxon>Isochrysidales</taxon>
        <taxon>Noelaerhabdaceae</taxon>
        <taxon>Emiliania</taxon>
    </lineage>
</organism>